<sequence>FEQSMAKEMANIPPRVKVQYAEWQIISGNTRHFQVGSNLFDKIAIILGEESNYWHYHQSTPVNRHLQGHGLLLTYCSCCLDKNFENVLKMIEKCILRKVPNI</sequence>
<proteinExistence type="predicted"/>
<protein>
    <submittedName>
        <fullName evidence="1">(Mediterranean fruit fly) hypothetical protein</fullName>
    </submittedName>
</protein>
<reference evidence="1" key="1">
    <citation type="submission" date="2020-11" db="EMBL/GenBank/DDBJ databases">
        <authorList>
            <person name="Whitehead M."/>
        </authorList>
    </citation>
    <scope>NUCLEOTIDE SEQUENCE</scope>
    <source>
        <strain evidence="1">EGII</strain>
    </source>
</reference>
<dbReference type="AlphaFoldDB" id="A0A811UIN7"/>
<dbReference type="EMBL" id="CAJHJT010000012">
    <property type="protein sequence ID" value="CAD6998580.1"/>
    <property type="molecule type" value="Genomic_DNA"/>
</dbReference>
<evidence type="ECO:0000313" key="2">
    <source>
        <dbReference type="Proteomes" id="UP000606786"/>
    </source>
</evidence>
<feature type="non-terminal residue" evidence="1">
    <location>
        <position position="1"/>
    </location>
</feature>
<organism evidence="1 2">
    <name type="scientific">Ceratitis capitata</name>
    <name type="common">Mediterranean fruit fly</name>
    <name type="synonym">Tephritis capitata</name>
    <dbReference type="NCBI Taxonomy" id="7213"/>
    <lineage>
        <taxon>Eukaryota</taxon>
        <taxon>Metazoa</taxon>
        <taxon>Ecdysozoa</taxon>
        <taxon>Arthropoda</taxon>
        <taxon>Hexapoda</taxon>
        <taxon>Insecta</taxon>
        <taxon>Pterygota</taxon>
        <taxon>Neoptera</taxon>
        <taxon>Endopterygota</taxon>
        <taxon>Diptera</taxon>
        <taxon>Brachycera</taxon>
        <taxon>Muscomorpha</taxon>
        <taxon>Tephritoidea</taxon>
        <taxon>Tephritidae</taxon>
        <taxon>Ceratitis</taxon>
        <taxon>Ceratitis</taxon>
    </lineage>
</organism>
<dbReference type="Proteomes" id="UP000606786">
    <property type="component" value="Unassembled WGS sequence"/>
</dbReference>
<evidence type="ECO:0000313" key="1">
    <source>
        <dbReference type="EMBL" id="CAD6998580.1"/>
    </source>
</evidence>
<accession>A0A811UIN7</accession>
<dbReference type="OrthoDB" id="7890132at2759"/>
<comment type="caution">
    <text evidence="1">The sequence shown here is derived from an EMBL/GenBank/DDBJ whole genome shotgun (WGS) entry which is preliminary data.</text>
</comment>
<name>A0A811UIN7_CERCA</name>
<gene>
    <name evidence="1" type="ORF">CCAP1982_LOCUS7158</name>
</gene>
<keyword evidence="2" id="KW-1185">Reference proteome</keyword>